<dbReference type="PROSITE" id="PS50137">
    <property type="entry name" value="DS_RBD"/>
    <property type="match status" value="2"/>
</dbReference>
<name>A0ABD3JCD5_EUCGL</name>
<dbReference type="InterPro" id="IPR057425">
    <property type="entry name" value="DUF2921_N"/>
</dbReference>
<evidence type="ECO:0000313" key="5">
    <source>
        <dbReference type="EMBL" id="KAL3723443.1"/>
    </source>
</evidence>
<evidence type="ECO:0000256" key="3">
    <source>
        <dbReference type="SAM" id="SignalP"/>
    </source>
</evidence>
<feature type="domain" description="DRBM" evidence="4">
    <location>
        <begin position="616"/>
        <end position="685"/>
    </location>
</feature>
<keyword evidence="6" id="KW-1185">Reference proteome</keyword>
<keyword evidence="3" id="KW-0732">Signal</keyword>
<feature type="domain" description="DRBM" evidence="4">
    <location>
        <begin position="701"/>
        <end position="768"/>
    </location>
</feature>
<feature type="region of interest" description="Disordered" evidence="2">
    <location>
        <begin position="546"/>
        <end position="565"/>
    </location>
</feature>
<evidence type="ECO:0000256" key="2">
    <source>
        <dbReference type="SAM" id="MobiDB-lite"/>
    </source>
</evidence>
<dbReference type="PANTHER" id="PTHR33389:SF22">
    <property type="entry name" value="FAMILY PROTEIN, PUTATIVE (DUF2921)-RELATED"/>
    <property type="match status" value="1"/>
</dbReference>
<dbReference type="Pfam" id="PF00035">
    <property type="entry name" value="dsrm"/>
    <property type="match status" value="2"/>
</dbReference>
<dbReference type="InterPro" id="IPR014720">
    <property type="entry name" value="dsRBD_dom"/>
</dbReference>
<sequence>MEPTSSSAALLLFAAVGFLGVAASTAKIHYGDFDSYYDEHCGGVVPRQHKIASESASSYAVLLQFYGGFFSADGGRRRGAESGHDLKRAVSFTPMAMHGTESKDVISLHGALEFADPNVSAIFGKSKNRRLREFHVRGPRIPVRRGTVKFRLNGYWSQSSGKLCMVGSGVFFNRSFHAVFKLNYPLKWSINSSFVSGVLESLDGGDGAGGADHFGLLIEKKGGSGSFDKFDDGGGDNLSSEKLGQGLCLALKWNLAFDLEYRSVCHGGKCNPLGTDVGFLPKAMSFTTIRCLEEGKTQLLLKFQNVTNVYYGYYNFDPSTTLIGEGEWDSKANRWCAVACRILNLSMSLTDAFAGNCLIKLCWRFPVTFSVINRYSVVGWMWSNETVKDSGYFDKIKFWSHNDALPGVKYEYGVKGARKPCESKTGKHKGKTYPKSYSSIMRFDMSIKFTKGQIAFGYSSPLFVGDKRFNLPFHPYNDSYMLKVNRTENAVQLDSTHGPLQNISYTIRFTPPDTFELAVPVKRDNLSQFRQPELPHAEPAWAWAPASVTPSSQGPKQAQAFDPSLSVPVRRDDLSKFRQSELPLAEPAPALTPPSSQAPIQAPAFDPSLCAPEIVMYKNWLQDYALKMMVHLPIYDTRNEGSQHAPRYRSTVFIDGKSFTSPNTFSRKKEAEQNVAKIALDLCSLKMEDEGSPLIPEDAIFCKSILNEFAKKMNLEMPNYTTVQLRGAVPVFVSSLVFNGVIYTGDVGKSKREAELLVARAAIQSLYDDSNSTIVLSKIIKSKWKLLPAYRETEYSCPIGVNVGAIPEACSEVPTRHHLFQIPRAVAEASSSVGNPLISFVPSSVEQQPSAATSSGKKRRKNKKKAIRKQCVDPQNPMP</sequence>
<gene>
    <name evidence="5" type="ORF">ACJRO7_035602</name>
</gene>
<comment type="caution">
    <text evidence="5">The sequence shown here is derived from an EMBL/GenBank/DDBJ whole genome shotgun (WGS) entry which is preliminary data.</text>
</comment>
<dbReference type="PANTHER" id="PTHR33389">
    <property type="entry name" value="FAMILY PROTEIN, PUTATIVE (DUF2921)-RELATED"/>
    <property type="match status" value="1"/>
</dbReference>
<feature type="region of interest" description="Disordered" evidence="2">
    <location>
        <begin position="843"/>
        <end position="879"/>
    </location>
</feature>
<organism evidence="5 6">
    <name type="scientific">Eucalyptus globulus</name>
    <name type="common">Tasmanian blue gum</name>
    <dbReference type="NCBI Taxonomy" id="34317"/>
    <lineage>
        <taxon>Eukaryota</taxon>
        <taxon>Viridiplantae</taxon>
        <taxon>Streptophyta</taxon>
        <taxon>Embryophyta</taxon>
        <taxon>Tracheophyta</taxon>
        <taxon>Spermatophyta</taxon>
        <taxon>Magnoliopsida</taxon>
        <taxon>eudicotyledons</taxon>
        <taxon>Gunneridae</taxon>
        <taxon>Pentapetalae</taxon>
        <taxon>rosids</taxon>
        <taxon>malvids</taxon>
        <taxon>Myrtales</taxon>
        <taxon>Myrtaceae</taxon>
        <taxon>Myrtoideae</taxon>
        <taxon>Eucalypteae</taxon>
        <taxon>Eucalyptus</taxon>
    </lineage>
</organism>
<feature type="compositionally biased region" description="Basic residues" evidence="2">
    <location>
        <begin position="856"/>
        <end position="868"/>
    </location>
</feature>
<dbReference type="SMART" id="SM00358">
    <property type="entry name" value="DSRM"/>
    <property type="match status" value="2"/>
</dbReference>
<dbReference type="Pfam" id="PF25333">
    <property type="entry name" value="DUF2921_N"/>
    <property type="match status" value="2"/>
</dbReference>
<protein>
    <recommendedName>
        <fullName evidence="4">DRBM domain-containing protein</fullName>
    </recommendedName>
</protein>
<feature type="signal peptide" evidence="3">
    <location>
        <begin position="1"/>
        <end position="26"/>
    </location>
</feature>
<evidence type="ECO:0000259" key="4">
    <source>
        <dbReference type="PROSITE" id="PS50137"/>
    </source>
</evidence>
<dbReference type="Proteomes" id="UP001634007">
    <property type="component" value="Unassembled WGS sequence"/>
</dbReference>
<accession>A0ABD3JCD5</accession>
<feature type="chain" id="PRO_5044831551" description="DRBM domain-containing protein" evidence="3">
    <location>
        <begin position="27"/>
        <end position="879"/>
    </location>
</feature>
<proteinExistence type="predicted"/>
<dbReference type="Gene3D" id="3.30.160.20">
    <property type="match status" value="2"/>
</dbReference>
<dbReference type="GO" id="GO:0003723">
    <property type="term" value="F:RNA binding"/>
    <property type="evidence" value="ECO:0007669"/>
    <property type="project" value="UniProtKB-UniRule"/>
</dbReference>
<dbReference type="AlphaFoldDB" id="A0ABD3JCD5"/>
<feature type="compositionally biased region" description="Polar residues" evidence="2">
    <location>
        <begin position="843"/>
        <end position="855"/>
    </location>
</feature>
<dbReference type="EMBL" id="JBJKBG010000009">
    <property type="protein sequence ID" value="KAL3723443.1"/>
    <property type="molecule type" value="Genomic_DNA"/>
</dbReference>
<evidence type="ECO:0000256" key="1">
    <source>
        <dbReference type="PROSITE-ProRule" id="PRU00266"/>
    </source>
</evidence>
<keyword evidence="1" id="KW-0694">RNA-binding</keyword>
<evidence type="ECO:0000313" key="6">
    <source>
        <dbReference type="Proteomes" id="UP001634007"/>
    </source>
</evidence>
<dbReference type="SUPFAM" id="SSF54768">
    <property type="entry name" value="dsRNA-binding domain-like"/>
    <property type="match status" value="2"/>
</dbReference>
<reference evidence="5 6" key="1">
    <citation type="submission" date="2024-11" db="EMBL/GenBank/DDBJ databases">
        <title>Chromosome-level genome assembly of Eucalyptus globulus Labill. provides insights into its genome evolution.</title>
        <authorList>
            <person name="Li X."/>
        </authorList>
    </citation>
    <scope>NUCLEOTIDE SEQUENCE [LARGE SCALE GENOMIC DNA]</scope>
    <source>
        <strain evidence="5">CL2024</strain>
        <tissue evidence="5">Fresh tender leaves</tissue>
    </source>
</reference>